<dbReference type="PANTHER" id="PTHR30204">
    <property type="entry name" value="REDOX-CYCLING DRUG-SENSING TRANSCRIPTIONAL ACTIVATOR SOXR"/>
    <property type="match status" value="1"/>
</dbReference>
<dbReference type="CDD" id="cd04780">
    <property type="entry name" value="HTH_MerR-like_sg5"/>
    <property type="match status" value="1"/>
</dbReference>
<keyword evidence="4" id="KW-1185">Reference proteome</keyword>
<dbReference type="SMART" id="SM00422">
    <property type="entry name" value="HTH_MERR"/>
    <property type="match status" value="1"/>
</dbReference>
<dbReference type="Gene3D" id="1.10.1660.10">
    <property type="match status" value="1"/>
</dbReference>
<organism evidence="3 4">
    <name type="scientific">Isoptericola halotolerans</name>
    <dbReference type="NCBI Taxonomy" id="300560"/>
    <lineage>
        <taxon>Bacteria</taxon>
        <taxon>Bacillati</taxon>
        <taxon>Actinomycetota</taxon>
        <taxon>Actinomycetes</taxon>
        <taxon>Micrococcales</taxon>
        <taxon>Promicromonosporaceae</taxon>
        <taxon>Isoptericola</taxon>
    </lineage>
</organism>
<dbReference type="PRINTS" id="PR00040">
    <property type="entry name" value="HTHMERR"/>
</dbReference>
<feature type="domain" description="HTH merR-type" evidence="2">
    <location>
        <begin position="1"/>
        <end position="70"/>
    </location>
</feature>
<dbReference type="InterPro" id="IPR047057">
    <property type="entry name" value="MerR_fam"/>
</dbReference>
<gene>
    <name evidence="3" type="ORF">BCL65_11516</name>
</gene>
<proteinExistence type="predicted"/>
<dbReference type="Proteomes" id="UP000239895">
    <property type="component" value="Unassembled WGS sequence"/>
</dbReference>
<dbReference type="SUPFAM" id="SSF46955">
    <property type="entry name" value="Putative DNA-binding domain"/>
    <property type="match status" value="1"/>
</dbReference>
<keyword evidence="1" id="KW-0238">DNA-binding</keyword>
<dbReference type="EMBL" id="PVTX01000015">
    <property type="protein sequence ID" value="PRZ03149.1"/>
    <property type="molecule type" value="Genomic_DNA"/>
</dbReference>
<dbReference type="PROSITE" id="PS50937">
    <property type="entry name" value="HTH_MERR_2"/>
    <property type="match status" value="1"/>
</dbReference>
<sequence>MRISGLAAATGVPVATLKYYLREGLVPPGAATSRTQADYDDTHVGRVRLVRALTESAGLSLAAVRDVLAALDDPPTSRHDLLGAAHHALVAAEGDRAAGAGTDLSRRRARELVAERGWCDDLLLVDRLAEQLDAADAAGVEVSDDYLRELAAAADQIGTADLGTVRPDPVSALRQVVLGTLLTDPVLLTLRRMAQVRASRETGGV</sequence>
<name>A0ABX5EA09_9MICO</name>
<reference evidence="3 4" key="1">
    <citation type="submission" date="2018-03" db="EMBL/GenBank/DDBJ databases">
        <title>Comparative analysis of microorganisms from saline springs in Andes Mountain Range, Colombia.</title>
        <authorList>
            <person name="Rubin E."/>
        </authorList>
    </citation>
    <scope>NUCLEOTIDE SEQUENCE [LARGE SCALE GENOMIC DNA]</scope>
    <source>
        <strain evidence="3 4">CG 23</strain>
    </source>
</reference>
<evidence type="ECO:0000256" key="1">
    <source>
        <dbReference type="ARBA" id="ARBA00023125"/>
    </source>
</evidence>
<evidence type="ECO:0000259" key="2">
    <source>
        <dbReference type="PROSITE" id="PS50937"/>
    </source>
</evidence>
<accession>A0ABX5EA09</accession>
<dbReference type="RefSeq" id="WP_106269700.1">
    <property type="nucleotide sequence ID" value="NZ_PVTX01000015.1"/>
</dbReference>
<comment type="caution">
    <text evidence="3">The sequence shown here is derived from an EMBL/GenBank/DDBJ whole genome shotgun (WGS) entry which is preliminary data.</text>
</comment>
<dbReference type="InterPro" id="IPR009061">
    <property type="entry name" value="DNA-bd_dom_put_sf"/>
</dbReference>
<dbReference type="PANTHER" id="PTHR30204:SF98">
    <property type="entry name" value="HTH-TYPE TRANSCRIPTIONAL REGULATOR ADHR"/>
    <property type="match status" value="1"/>
</dbReference>
<evidence type="ECO:0000313" key="3">
    <source>
        <dbReference type="EMBL" id="PRZ03149.1"/>
    </source>
</evidence>
<dbReference type="Pfam" id="PF13411">
    <property type="entry name" value="MerR_1"/>
    <property type="match status" value="1"/>
</dbReference>
<dbReference type="InterPro" id="IPR000551">
    <property type="entry name" value="MerR-type_HTH_dom"/>
</dbReference>
<evidence type="ECO:0000313" key="4">
    <source>
        <dbReference type="Proteomes" id="UP000239895"/>
    </source>
</evidence>
<protein>
    <submittedName>
        <fullName evidence="3">MerR-like DNA binding protein</fullName>
    </submittedName>
</protein>